<protein>
    <submittedName>
        <fullName evidence="1">Uncharacterized protein</fullName>
    </submittedName>
</protein>
<organism evidence="1">
    <name type="scientific">Rhizophora mucronata</name>
    <name type="common">Asiatic mangrove</name>
    <dbReference type="NCBI Taxonomy" id="61149"/>
    <lineage>
        <taxon>Eukaryota</taxon>
        <taxon>Viridiplantae</taxon>
        <taxon>Streptophyta</taxon>
        <taxon>Embryophyta</taxon>
        <taxon>Tracheophyta</taxon>
        <taxon>Spermatophyta</taxon>
        <taxon>Magnoliopsida</taxon>
        <taxon>eudicotyledons</taxon>
        <taxon>Gunneridae</taxon>
        <taxon>Pentapetalae</taxon>
        <taxon>rosids</taxon>
        <taxon>fabids</taxon>
        <taxon>Malpighiales</taxon>
        <taxon>Rhizophoraceae</taxon>
        <taxon>Rhizophora</taxon>
    </lineage>
</organism>
<reference evidence="1" key="1">
    <citation type="submission" date="2018-02" db="EMBL/GenBank/DDBJ databases">
        <title>Rhizophora mucronata_Transcriptome.</title>
        <authorList>
            <person name="Meera S.P."/>
            <person name="Sreeshan A."/>
            <person name="Augustine A."/>
        </authorList>
    </citation>
    <scope>NUCLEOTIDE SEQUENCE</scope>
    <source>
        <tissue evidence="1">Leaf</tissue>
    </source>
</reference>
<proteinExistence type="predicted"/>
<dbReference type="AlphaFoldDB" id="A0A2P2Q303"/>
<sequence length="93" mass="10167">MSSQSSISRQDMLETSSESLLEKKLLFSTKTFLWTLNFTQNPCFPIKTTFIFPVPGSPNSIATFLGKFSVLGLDALSLPTEVAITGVSELQFG</sequence>
<name>A0A2P2Q303_RHIMU</name>
<evidence type="ECO:0000313" key="1">
    <source>
        <dbReference type="EMBL" id="MBX61367.1"/>
    </source>
</evidence>
<accession>A0A2P2Q303</accession>
<dbReference type="EMBL" id="GGEC01080883">
    <property type="protein sequence ID" value="MBX61367.1"/>
    <property type="molecule type" value="Transcribed_RNA"/>
</dbReference>